<feature type="region of interest" description="Disordered" evidence="9">
    <location>
        <begin position="1"/>
        <end position="30"/>
    </location>
</feature>
<dbReference type="PANTHER" id="PTHR45701">
    <property type="entry name" value="SYNAPTOBREVIN FAMILY MEMBER"/>
    <property type="match status" value="1"/>
</dbReference>
<evidence type="ECO:0000256" key="10">
    <source>
        <dbReference type="SAM" id="Phobius"/>
    </source>
</evidence>
<keyword evidence="3 10" id="KW-0812">Transmembrane</keyword>
<dbReference type="GO" id="GO:0012505">
    <property type="term" value="C:endomembrane system"/>
    <property type="evidence" value="ECO:0007669"/>
    <property type="project" value="UniProtKB-SubCell"/>
</dbReference>
<dbReference type="AlphaFoldDB" id="A0A8H4V6L8"/>
<dbReference type="FunFam" id="1.20.5.110:FF:000004">
    <property type="entry name" value="Vesicle-associated membrane protein 7"/>
    <property type="match status" value="1"/>
</dbReference>
<evidence type="ECO:0000256" key="6">
    <source>
        <dbReference type="ARBA" id="ARBA00023136"/>
    </source>
</evidence>
<protein>
    <recommendedName>
        <fullName evidence="11">V-SNARE coiled-coil homology domain-containing protein</fullName>
    </recommendedName>
</protein>
<dbReference type="PRINTS" id="PR00219">
    <property type="entry name" value="SYNAPTOBREVN"/>
</dbReference>
<dbReference type="InterPro" id="IPR042855">
    <property type="entry name" value="V_SNARE_CC"/>
</dbReference>
<keyword evidence="6 10" id="KW-0472">Membrane</keyword>
<evidence type="ECO:0000313" key="13">
    <source>
        <dbReference type="Proteomes" id="UP000557566"/>
    </source>
</evidence>
<dbReference type="InterPro" id="IPR016444">
    <property type="entry name" value="Synaptobrevin/VAMP"/>
</dbReference>
<evidence type="ECO:0000256" key="4">
    <source>
        <dbReference type="ARBA" id="ARBA00022927"/>
    </source>
</evidence>
<sequence>MPEQDAPYDPYIPNGQSASQQGAGGTARTHALQEQINDTVGVMRDNISKVSQRGERLDALQDKTDNLAVSAQGFRRGANRVRKQMWWKDVKMRMCLIAGIIILLLIIIIPAVVATRK</sequence>
<keyword evidence="4" id="KW-0653">Protein transport</keyword>
<evidence type="ECO:0000313" key="12">
    <source>
        <dbReference type="EMBL" id="KAF4509884.1"/>
    </source>
</evidence>
<evidence type="ECO:0000256" key="1">
    <source>
        <dbReference type="ARBA" id="ARBA00008025"/>
    </source>
</evidence>
<proteinExistence type="inferred from homology"/>
<evidence type="ECO:0000256" key="3">
    <source>
        <dbReference type="ARBA" id="ARBA00022692"/>
    </source>
</evidence>
<dbReference type="GO" id="GO:0005737">
    <property type="term" value="C:cytoplasm"/>
    <property type="evidence" value="ECO:0007669"/>
    <property type="project" value="UniProtKB-ARBA"/>
</dbReference>
<dbReference type="EMBL" id="JAAVMX010000003">
    <property type="protein sequence ID" value="KAF4509884.1"/>
    <property type="molecule type" value="Genomic_DNA"/>
</dbReference>
<evidence type="ECO:0000256" key="7">
    <source>
        <dbReference type="ARBA" id="ARBA00046280"/>
    </source>
</evidence>
<dbReference type="PIRSF" id="PIRSF005409">
    <property type="entry name" value="Synaptobrevin_euk"/>
    <property type="match status" value="1"/>
</dbReference>
<reference evidence="12 13" key="1">
    <citation type="journal article" date="2020" name="Genome Biol. Evol.">
        <title>A new high-quality draft genome assembly of the Chinese cordyceps Ophiocordyceps sinensis.</title>
        <authorList>
            <person name="Shu R."/>
            <person name="Zhang J."/>
            <person name="Meng Q."/>
            <person name="Zhang H."/>
            <person name="Zhou G."/>
            <person name="Li M."/>
            <person name="Wu P."/>
            <person name="Zhao Y."/>
            <person name="Chen C."/>
            <person name="Qin Q."/>
        </authorList>
    </citation>
    <scope>NUCLEOTIDE SEQUENCE [LARGE SCALE GENOMIC DNA]</scope>
    <source>
        <strain evidence="12 13">IOZ07</strain>
    </source>
</reference>
<dbReference type="GO" id="GO:0015031">
    <property type="term" value="P:protein transport"/>
    <property type="evidence" value="ECO:0007669"/>
    <property type="project" value="UniProtKB-KW"/>
</dbReference>
<organism evidence="12 13">
    <name type="scientific">Ophiocordyceps sinensis</name>
    <dbReference type="NCBI Taxonomy" id="72228"/>
    <lineage>
        <taxon>Eukaryota</taxon>
        <taxon>Fungi</taxon>
        <taxon>Dikarya</taxon>
        <taxon>Ascomycota</taxon>
        <taxon>Pezizomycotina</taxon>
        <taxon>Sordariomycetes</taxon>
        <taxon>Hypocreomycetidae</taxon>
        <taxon>Hypocreales</taxon>
        <taxon>Ophiocordycipitaceae</taxon>
        <taxon>Ophiocordyceps</taxon>
    </lineage>
</organism>
<dbReference type="OrthoDB" id="190375at2759"/>
<evidence type="ECO:0000256" key="8">
    <source>
        <dbReference type="PROSITE-ProRule" id="PRU00290"/>
    </source>
</evidence>
<keyword evidence="2" id="KW-0813">Transport</keyword>
<dbReference type="GO" id="GO:0016020">
    <property type="term" value="C:membrane"/>
    <property type="evidence" value="ECO:0007669"/>
    <property type="project" value="InterPro"/>
</dbReference>
<gene>
    <name evidence="12" type="ORF">G6O67_001821</name>
</gene>
<keyword evidence="13" id="KW-1185">Reference proteome</keyword>
<evidence type="ECO:0000256" key="5">
    <source>
        <dbReference type="ARBA" id="ARBA00022989"/>
    </source>
</evidence>
<keyword evidence="5 10" id="KW-1133">Transmembrane helix</keyword>
<feature type="domain" description="V-SNARE coiled-coil homology" evidence="11">
    <location>
        <begin position="28"/>
        <end position="88"/>
    </location>
</feature>
<comment type="caution">
    <text evidence="12">The sequence shown here is derived from an EMBL/GenBank/DDBJ whole genome shotgun (WGS) entry which is preliminary data.</text>
</comment>
<dbReference type="GO" id="GO:0016192">
    <property type="term" value="P:vesicle-mediated transport"/>
    <property type="evidence" value="ECO:0007669"/>
    <property type="project" value="InterPro"/>
</dbReference>
<feature type="transmembrane region" description="Helical" evidence="10">
    <location>
        <begin position="92"/>
        <end position="113"/>
    </location>
</feature>
<dbReference type="Proteomes" id="UP000557566">
    <property type="component" value="Unassembled WGS sequence"/>
</dbReference>
<dbReference type="SUPFAM" id="SSF58038">
    <property type="entry name" value="SNARE fusion complex"/>
    <property type="match status" value="1"/>
</dbReference>
<evidence type="ECO:0000259" key="11">
    <source>
        <dbReference type="PROSITE" id="PS50892"/>
    </source>
</evidence>
<comment type="similarity">
    <text evidence="1">Belongs to the synaptobrevin family.</text>
</comment>
<keyword evidence="8" id="KW-0175">Coiled coil</keyword>
<evidence type="ECO:0000256" key="9">
    <source>
        <dbReference type="SAM" id="MobiDB-lite"/>
    </source>
</evidence>
<dbReference type="PROSITE" id="PS00417">
    <property type="entry name" value="SYNAPTOBREVIN"/>
    <property type="match status" value="1"/>
</dbReference>
<dbReference type="CDD" id="cd15874">
    <property type="entry name" value="R-SNARE_Snc1"/>
    <property type="match status" value="1"/>
</dbReference>
<dbReference type="Gene3D" id="1.20.5.110">
    <property type="match status" value="1"/>
</dbReference>
<dbReference type="Pfam" id="PF00957">
    <property type="entry name" value="Synaptobrevin"/>
    <property type="match status" value="1"/>
</dbReference>
<comment type="subcellular location">
    <subcellularLocation>
        <location evidence="7">Endomembrane system</location>
        <topology evidence="7">Single-pass type IV membrane protein</topology>
    </subcellularLocation>
</comment>
<dbReference type="InterPro" id="IPR001388">
    <property type="entry name" value="Synaptobrevin-like"/>
</dbReference>
<accession>A0A8H4V6L8</accession>
<evidence type="ECO:0000256" key="2">
    <source>
        <dbReference type="ARBA" id="ARBA00022448"/>
    </source>
</evidence>
<name>A0A8H4V6L8_9HYPO</name>
<dbReference type="PROSITE" id="PS50892">
    <property type="entry name" value="V_SNARE"/>
    <property type="match status" value="1"/>
</dbReference>